<organism evidence="3 4">
    <name type="scientific">Prorocentrum cordatum</name>
    <dbReference type="NCBI Taxonomy" id="2364126"/>
    <lineage>
        <taxon>Eukaryota</taxon>
        <taxon>Sar</taxon>
        <taxon>Alveolata</taxon>
        <taxon>Dinophyceae</taxon>
        <taxon>Prorocentrales</taxon>
        <taxon>Prorocentraceae</taxon>
        <taxon>Prorocentrum</taxon>
    </lineage>
</organism>
<accession>A0ABN9VL07</accession>
<feature type="compositionally biased region" description="Basic residues" evidence="1">
    <location>
        <begin position="566"/>
        <end position="576"/>
    </location>
</feature>
<evidence type="ECO:0008006" key="5">
    <source>
        <dbReference type="Google" id="ProtNLM"/>
    </source>
</evidence>
<feature type="region of interest" description="Disordered" evidence="1">
    <location>
        <begin position="441"/>
        <end position="462"/>
    </location>
</feature>
<name>A0ABN9VL07_9DINO</name>
<evidence type="ECO:0000256" key="1">
    <source>
        <dbReference type="SAM" id="MobiDB-lite"/>
    </source>
</evidence>
<feature type="transmembrane region" description="Helical" evidence="2">
    <location>
        <begin position="30"/>
        <end position="50"/>
    </location>
</feature>
<dbReference type="Proteomes" id="UP001189429">
    <property type="component" value="Unassembled WGS sequence"/>
</dbReference>
<evidence type="ECO:0000256" key="2">
    <source>
        <dbReference type="SAM" id="Phobius"/>
    </source>
</evidence>
<evidence type="ECO:0000313" key="3">
    <source>
        <dbReference type="EMBL" id="CAK0873048.1"/>
    </source>
</evidence>
<dbReference type="EMBL" id="CAUYUJ010017234">
    <property type="protein sequence ID" value="CAK0873048.1"/>
    <property type="molecule type" value="Genomic_DNA"/>
</dbReference>
<feature type="transmembrane region" description="Helical" evidence="2">
    <location>
        <begin position="62"/>
        <end position="85"/>
    </location>
</feature>
<keyword evidence="2" id="KW-0812">Transmembrane</keyword>
<proteinExistence type="predicted"/>
<reference evidence="3" key="1">
    <citation type="submission" date="2023-10" db="EMBL/GenBank/DDBJ databases">
        <authorList>
            <person name="Chen Y."/>
            <person name="Shah S."/>
            <person name="Dougan E. K."/>
            <person name="Thang M."/>
            <person name="Chan C."/>
        </authorList>
    </citation>
    <scope>NUCLEOTIDE SEQUENCE [LARGE SCALE GENOMIC DNA]</scope>
</reference>
<protein>
    <recommendedName>
        <fullName evidence="5">Glycerophosphocholine acyltransferase 1</fullName>
    </recommendedName>
</protein>
<keyword evidence="4" id="KW-1185">Reference proteome</keyword>
<feature type="region of interest" description="Disordered" evidence="1">
    <location>
        <begin position="521"/>
        <end position="605"/>
    </location>
</feature>
<feature type="non-terminal residue" evidence="3">
    <location>
        <position position="1"/>
    </location>
</feature>
<keyword evidence="2" id="KW-1133">Transmembrane helix</keyword>
<feature type="region of interest" description="Disordered" evidence="1">
    <location>
        <begin position="477"/>
        <end position="500"/>
    </location>
</feature>
<feature type="compositionally biased region" description="Low complexity" evidence="1">
    <location>
        <begin position="542"/>
        <end position="551"/>
    </location>
</feature>
<feature type="region of interest" description="Disordered" evidence="1">
    <location>
        <begin position="190"/>
        <end position="264"/>
    </location>
</feature>
<feature type="compositionally biased region" description="Low complexity" evidence="1">
    <location>
        <begin position="232"/>
        <end position="241"/>
    </location>
</feature>
<gene>
    <name evidence="3" type="ORF">PCOR1329_LOCUS58350</name>
</gene>
<sequence>TFGFGGTSTDEDCRTQSAAQDGSKRSWGDLVMVLSTYTLAPLWTTLMLWVNRFITEDRHQHYLLVAITPVFLLHALWLFFVLRVIRPHEGDLLPLRLRTVGYLNIFTQDKLEQNDPSASKIARYDADTPHGHRTLVGQTSTAMQSAMSAQSVPWLVVNRFTKTMICMWIAGGAMHFFHTVLRATADVDFETAPNNEDPDDQWENKETQTPPTGARRPSPRRLRGAPRRPPRGDACSPLPAGARGGGPWPRRGPRRRASSRRVAGLHCNNSHAVVRSPFRVYEAALLPQDGPRPGPPRGGAPRRGTAAVLCGLGRCDVLARDASGAGAWRLSPGGVLPGVPGEGVPIPAEMTGAWPRARGWAAAPALAGSRARSRATPGLSSAACAGAARARGASASGRSSTSAPLQPRGAALRWRAGRRLWLWRGAAPRRPPLELQARLASDAGRAAQGEEAAGGREGEGSDQLEDVRQVVALHLDPDLQTLEGRTSSEQSGQHPDRLGRDLGRFHRQMAYERLLHLHVPQRPRADPRQSRWCPGARAGVDRAAGPPASAGGRERRRRGGPGGPTGRRRKHLRRRGVGGGPRSLAALWPVSAGAEQAQWTLRSRE</sequence>
<feature type="compositionally biased region" description="Polar residues" evidence="1">
    <location>
        <begin position="483"/>
        <end position="493"/>
    </location>
</feature>
<comment type="caution">
    <text evidence="3">The sequence shown here is derived from an EMBL/GenBank/DDBJ whole genome shotgun (WGS) entry which is preliminary data.</text>
</comment>
<keyword evidence="2" id="KW-0472">Membrane</keyword>
<evidence type="ECO:0000313" key="4">
    <source>
        <dbReference type="Proteomes" id="UP001189429"/>
    </source>
</evidence>
<feature type="compositionally biased region" description="Basic residues" evidence="1">
    <location>
        <begin position="217"/>
        <end position="229"/>
    </location>
</feature>